<evidence type="ECO:0000313" key="3">
    <source>
        <dbReference type="Proteomes" id="UP000732298"/>
    </source>
</evidence>
<evidence type="ECO:0000313" key="2">
    <source>
        <dbReference type="EMBL" id="MBI4210543.1"/>
    </source>
</evidence>
<sequence>MRFAVLGILLALALVLSGCGGLGQDITSKVDISVYDSDGNPIQGAAVKAYSNYRLGTGANDKWLNIEGTISATDTTDAKGNGDVQIAPLLIYAITAAKDGYETNGIEKQIITGTNNISITLKKTSETPSPPGGGGSGPQTLTLYDGKGYPYDPTSTANSFPYKVTITTSGNFLQKIRIANDTDKWTTDTTSLGPLYPQLTGQSLTGHAATKAVFGQSLPDGTPGKGYASVTFEGFTGKEARTNILIGKAPDILNGLDGSARQHGGIKFYGKDDALHYLPFAIKESSTTPTGSATPSRNSGSFTFDGKTIYWNQSFGSTGSGKGDLQFTVNSGDYVNGRVWNVASNQVSGQAYLEVVGVDTFPLASSNSGIQRRITIDGVTYDVMLDSATAFKLRVSVDGEIILTKIAPYNASQSMATQNASLIYNKAGDITDDSYGKLYFTQDSVVTAPVGLSGTSDNRKFYYAVAPRTSLNSLWFLMAADTLGSSEGDQIQYGKTLKFFGTDVTENKTIDMGYYVPQSSDFATGPEYSSSNAYFVAQFGFDDEIDIIERGYTRRSSLMNFYIDTRDGGNIGPFQNVNLEGYSTDGVDEHLELISGTNKANLQAAYKDVGTKFSLLGNDNGISISSPENAENVELYVKDAGGNVKVFETALKSFSGYNPEIFTANDSDVMTNTQLPNLFSATVNEKVNGKSTTPIIQEKLGVTADAGFYIAKDVKDLAATIDGGNFYYESIINGSTGLDLGTTNYTASGDDDARIVLFGEQYRIKSAQLSGTRSIVLEKVASSPTLPKPAIPEPTNIQDKPPSVTASANISATTDDRAGTAGVFAANNSPDSKINVTMQIEGAPVTIKSIGLEKTNSTAKWSTANPANWPIIVDDGKNPLNTEYGKTFGPYGVGTQRLSLYINNIPGETFIEGKVTIEFMDGKIVTATAVPAQANTPGDKVCAQVVTYATAPNGTCKSYPTPCDVPTGHTKVDKCPSPAAQETYIGTYTKKKGDTLGSSLPDIEDTVVFGDITATTVQVTKNGTATIYKSNESFTVKRKSGKTYKATVTTNIKIGSEQAASVRVVELAQQTDASDYTAPPATTTVESRVFNKGTGSGTFSIQLKDTFTAEEITGSTVTIKMNGTSTTYKVNDRFTVEGTDGTTYTVQVFFFGTNSVGNSVAMQLMK</sequence>
<dbReference type="PROSITE" id="PS51257">
    <property type="entry name" value="PROKAR_LIPOPROTEIN"/>
    <property type="match status" value="1"/>
</dbReference>
<proteinExistence type="predicted"/>
<dbReference type="Proteomes" id="UP000732298">
    <property type="component" value="Unassembled WGS sequence"/>
</dbReference>
<dbReference type="EMBL" id="JACQPB010000035">
    <property type="protein sequence ID" value="MBI4210543.1"/>
    <property type="molecule type" value="Genomic_DNA"/>
</dbReference>
<dbReference type="Gene3D" id="2.60.40.1120">
    <property type="entry name" value="Carboxypeptidase-like, regulatory domain"/>
    <property type="match status" value="1"/>
</dbReference>
<protein>
    <submittedName>
        <fullName evidence="2">Uncharacterized protein</fullName>
    </submittedName>
</protein>
<accession>A0A8T3YJX2</accession>
<gene>
    <name evidence="2" type="ORF">HY544_03495</name>
</gene>
<feature type="region of interest" description="Disordered" evidence="1">
    <location>
        <begin position="786"/>
        <end position="807"/>
    </location>
</feature>
<reference evidence="2" key="1">
    <citation type="submission" date="2020-07" db="EMBL/GenBank/DDBJ databases">
        <title>Huge and variable diversity of episymbiotic CPR bacteria and DPANN archaea in groundwater ecosystems.</title>
        <authorList>
            <person name="He C.Y."/>
            <person name="Keren R."/>
            <person name="Whittaker M."/>
            <person name="Farag I.F."/>
            <person name="Doudna J."/>
            <person name="Cate J.H.D."/>
            <person name="Banfield J.F."/>
        </authorList>
    </citation>
    <scope>NUCLEOTIDE SEQUENCE</scope>
    <source>
        <strain evidence="2">NC_groundwater_1296_Ag_S-0.2um_52_80</strain>
    </source>
</reference>
<name>A0A8T3YJX2_9ARCH</name>
<evidence type="ECO:0000256" key="1">
    <source>
        <dbReference type="SAM" id="MobiDB-lite"/>
    </source>
</evidence>
<dbReference type="AlphaFoldDB" id="A0A8T3YJX2"/>
<comment type="caution">
    <text evidence="2">The sequence shown here is derived from an EMBL/GenBank/DDBJ whole genome shotgun (WGS) entry which is preliminary data.</text>
</comment>
<organism evidence="2 3">
    <name type="scientific">Candidatus Iainarchaeum sp</name>
    <dbReference type="NCBI Taxonomy" id="3101447"/>
    <lineage>
        <taxon>Archaea</taxon>
        <taxon>Candidatus Iainarchaeota</taxon>
        <taxon>Candidatus Iainarchaeia</taxon>
        <taxon>Candidatus Iainarchaeales</taxon>
        <taxon>Candidatus Iainarchaeaceae</taxon>
        <taxon>Candidatus Iainarchaeum</taxon>
    </lineage>
</organism>